<dbReference type="GO" id="GO:0016985">
    <property type="term" value="F:mannan endo-1,4-beta-mannosidase activity"/>
    <property type="evidence" value="ECO:0007669"/>
    <property type="project" value="InterPro"/>
</dbReference>
<dbReference type="InterPro" id="IPR000805">
    <property type="entry name" value="Glyco_hydro_26"/>
</dbReference>
<comment type="caution">
    <text evidence="9">The sequence shown here is derived from an EMBL/GenBank/DDBJ whole genome shotgun (WGS) entry which is preliminary data.</text>
</comment>
<dbReference type="SUPFAM" id="SSF49785">
    <property type="entry name" value="Galactose-binding domain-like"/>
    <property type="match status" value="1"/>
</dbReference>
<dbReference type="InterPro" id="IPR001763">
    <property type="entry name" value="Rhodanese-like_dom"/>
</dbReference>
<proteinExistence type="inferred from homology"/>
<reference evidence="9" key="1">
    <citation type="journal article" date="2023" name="Mol. Phylogenet. Evol.">
        <title>Genome-scale phylogeny and comparative genomics of the fungal order Sordariales.</title>
        <authorList>
            <person name="Hensen N."/>
            <person name="Bonometti L."/>
            <person name="Westerberg I."/>
            <person name="Brannstrom I.O."/>
            <person name="Guillou S."/>
            <person name="Cros-Aarteil S."/>
            <person name="Calhoun S."/>
            <person name="Haridas S."/>
            <person name="Kuo A."/>
            <person name="Mondo S."/>
            <person name="Pangilinan J."/>
            <person name="Riley R."/>
            <person name="LaButti K."/>
            <person name="Andreopoulos B."/>
            <person name="Lipzen A."/>
            <person name="Chen C."/>
            <person name="Yan M."/>
            <person name="Daum C."/>
            <person name="Ng V."/>
            <person name="Clum A."/>
            <person name="Steindorff A."/>
            <person name="Ohm R.A."/>
            <person name="Martin F."/>
            <person name="Silar P."/>
            <person name="Natvig D.O."/>
            <person name="Lalanne C."/>
            <person name="Gautier V."/>
            <person name="Ament-Velasquez S.L."/>
            <person name="Kruys A."/>
            <person name="Hutchinson M.I."/>
            <person name="Powell A.J."/>
            <person name="Barry K."/>
            <person name="Miller A.N."/>
            <person name="Grigoriev I.V."/>
            <person name="Debuchy R."/>
            <person name="Gladieux P."/>
            <person name="Hiltunen Thoren M."/>
            <person name="Johannesson H."/>
        </authorList>
    </citation>
    <scope>NUCLEOTIDE SEQUENCE</scope>
    <source>
        <strain evidence="9">CBS 508.74</strain>
    </source>
</reference>
<keyword evidence="10" id="KW-1185">Reference proteome</keyword>
<dbReference type="InterPro" id="IPR008979">
    <property type="entry name" value="Galactose-bd-like_sf"/>
</dbReference>
<evidence type="ECO:0000313" key="9">
    <source>
        <dbReference type="EMBL" id="KAK4112660.1"/>
    </source>
</evidence>
<dbReference type="PANTHER" id="PTHR40079:SF4">
    <property type="entry name" value="GH26 DOMAIN-CONTAINING PROTEIN-RELATED"/>
    <property type="match status" value="1"/>
</dbReference>
<gene>
    <name evidence="9" type="ORF">N656DRAFT_768255</name>
</gene>
<comment type="similarity">
    <text evidence="1 4">Belongs to the glycosyl hydrolase 26 family.</text>
</comment>
<keyword evidence="3 4" id="KW-0326">Glycosidase</keyword>
<organism evidence="9 10">
    <name type="scientific">Canariomyces notabilis</name>
    <dbReference type="NCBI Taxonomy" id="2074819"/>
    <lineage>
        <taxon>Eukaryota</taxon>
        <taxon>Fungi</taxon>
        <taxon>Dikarya</taxon>
        <taxon>Ascomycota</taxon>
        <taxon>Pezizomycotina</taxon>
        <taxon>Sordariomycetes</taxon>
        <taxon>Sordariomycetidae</taxon>
        <taxon>Sordariales</taxon>
        <taxon>Chaetomiaceae</taxon>
        <taxon>Canariomyces</taxon>
    </lineage>
</organism>
<dbReference type="InterPro" id="IPR005084">
    <property type="entry name" value="CBM6"/>
</dbReference>
<evidence type="ECO:0000256" key="3">
    <source>
        <dbReference type="ARBA" id="ARBA00023295"/>
    </source>
</evidence>
<evidence type="ECO:0000259" key="8">
    <source>
        <dbReference type="PROSITE" id="PS51764"/>
    </source>
</evidence>
<evidence type="ECO:0000259" key="7">
    <source>
        <dbReference type="PROSITE" id="PS51175"/>
    </source>
</evidence>
<feature type="active site" description="Proton donor" evidence="4">
    <location>
        <position position="350"/>
    </location>
</feature>
<dbReference type="GO" id="GO:0006080">
    <property type="term" value="P:substituted mannan metabolic process"/>
    <property type="evidence" value="ECO:0007669"/>
    <property type="project" value="InterPro"/>
</dbReference>
<protein>
    <submittedName>
        <fullName evidence="9">Glycoside hydrolase family 26 protein</fullName>
    </submittedName>
</protein>
<feature type="chain" id="PRO_5042829963" evidence="5">
    <location>
        <begin position="22"/>
        <end position="501"/>
    </location>
</feature>
<keyword evidence="5" id="KW-0732">Signal</keyword>
<dbReference type="PROSITE" id="PS51175">
    <property type="entry name" value="CBM6"/>
    <property type="match status" value="1"/>
</dbReference>
<evidence type="ECO:0000313" key="10">
    <source>
        <dbReference type="Proteomes" id="UP001302812"/>
    </source>
</evidence>
<dbReference type="Proteomes" id="UP001302812">
    <property type="component" value="Unassembled WGS sequence"/>
</dbReference>
<dbReference type="Gene3D" id="3.20.20.80">
    <property type="entry name" value="Glycosidases"/>
    <property type="match status" value="1"/>
</dbReference>
<dbReference type="Pfam" id="PF02156">
    <property type="entry name" value="Glyco_hydro_26"/>
    <property type="match status" value="1"/>
</dbReference>
<evidence type="ECO:0000259" key="6">
    <source>
        <dbReference type="PROSITE" id="PS50206"/>
    </source>
</evidence>
<evidence type="ECO:0000256" key="1">
    <source>
        <dbReference type="ARBA" id="ARBA00007754"/>
    </source>
</evidence>
<feature type="signal peptide" evidence="5">
    <location>
        <begin position="1"/>
        <end position="21"/>
    </location>
</feature>
<dbReference type="GeneID" id="89937733"/>
<dbReference type="PROSITE" id="PS51764">
    <property type="entry name" value="GH26"/>
    <property type="match status" value="1"/>
</dbReference>
<dbReference type="PRINTS" id="PR00739">
    <property type="entry name" value="GLHYDRLASE26"/>
</dbReference>
<feature type="active site" description="Nucleophile" evidence="4">
    <location>
        <position position="440"/>
    </location>
</feature>
<feature type="domain" description="GH26" evidence="8">
    <location>
        <begin position="194"/>
        <end position="492"/>
    </location>
</feature>
<dbReference type="Pfam" id="PF16990">
    <property type="entry name" value="CBM_35"/>
    <property type="match status" value="1"/>
</dbReference>
<name>A0AAN6TEL7_9PEZI</name>
<reference evidence="9" key="2">
    <citation type="submission" date="2023-05" db="EMBL/GenBank/DDBJ databases">
        <authorList>
            <consortium name="Lawrence Berkeley National Laboratory"/>
            <person name="Steindorff A."/>
            <person name="Hensen N."/>
            <person name="Bonometti L."/>
            <person name="Westerberg I."/>
            <person name="Brannstrom I.O."/>
            <person name="Guillou S."/>
            <person name="Cros-Aarteil S."/>
            <person name="Calhoun S."/>
            <person name="Haridas S."/>
            <person name="Kuo A."/>
            <person name="Mondo S."/>
            <person name="Pangilinan J."/>
            <person name="Riley R."/>
            <person name="Labutti K."/>
            <person name="Andreopoulos B."/>
            <person name="Lipzen A."/>
            <person name="Chen C."/>
            <person name="Yanf M."/>
            <person name="Daum C."/>
            <person name="Ng V."/>
            <person name="Clum A."/>
            <person name="Ohm R."/>
            <person name="Martin F."/>
            <person name="Silar P."/>
            <person name="Natvig D."/>
            <person name="Lalanne C."/>
            <person name="Gautier V."/>
            <person name="Ament-Velasquez S.L."/>
            <person name="Kruys A."/>
            <person name="Hutchinson M.I."/>
            <person name="Powell A.J."/>
            <person name="Barry K."/>
            <person name="Miller A.N."/>
            <person name="Grigoriev I.V."/>
            <person name="Debuchy R."/>
            <person name="Gladieux P."/>
            <person name="Thoren M.H."/>
            <person name="Johannesson H."/>
        </authorList>
    </citation>
    <scope>NUCLEOTIDE SEQUENCE</scope>
    <source>
        <strain evidence="9">CBS 508.74</strain>
    </source>
</reference>
<feature type="domain" description="CBM6" evidence="7">
    <location>
        <begin position="31"/>
        <end position="177"/>
    </location>
</feature>
<dbReference type="EMBL" id="MU853341">
    <property type="protein sequence ID" value="KAK4112660.1"/>
    <property type="molecule type" value="Genomic_DNA"/>
</dbReference>
<dbReference type="GO" id="GO:0030246">
    <property type="term" value="F:carbohydrate binding"/>
    <property type="evidence" value="ECO:0007669"/>
    <property type="project" value="InterPro"/>
</dbReference>
<keyword evidence="2 4" id="KW-0378">Hydrolase</keyword>
<dbReference type="CDD" id="cd04086">
    <property type="entry name" value="CBM35_mannanase-like"/>
    <property type="match status" value="1"/>
</dbReference>
<dbReference type="PROSITE" id="PS50206">
    <property type="entry name" value="RHODANESE_3"/>
    <property type="match status" value="1"/>
</dbReference>
<evidence type="ECO:0000256" key="5">
    <source>
        <dbReference type="SAM" id="SignalP"/>
    </source>
</evidence>
<dbReference type="SUPFAM" id="SSF51445">
    <property type="entry name" value="(Trans)glycosidases"/>
    <property type="match status" value="1"/>
</dbReference>
<dbReference type="InterPro" id="IPR022790">
    <property type="entry name" value="GH26_dom"/>
</dbReference>
<accession>A0AAN6TEL7</accession>
<dbReference type="RefSeq" id="XP_064670230.1">
    <property type="nucleotide sequence ID" value="XM_064813608.1"/>
</dbReference>
<dbReference type="InterPro" id="IPR017853">
    <property type="entry name" value="GH"/>
</dbReference>
<dbReference type="Gene3D" id="2.60.120.260">
    <property type="entry name" value="Galactose-binding domain-like"/>
    <property type="match status" value="1"/>
</dbReference>
<evidence type="ECO:0000256" key="4">
    <source>
        <dbReference type="PROSITE-ProRule" id="PRU01100"/>
    </source>
</evidence>
<dbReference type="PANTHER" id="PTHR40079">
    <property type="entry name" value="MANNAN ENDO-1,4-BETA-MANNOSIDASE E-RELATED"/>
    <property type="match status" value="1"/>
</dbReference>
<feature type="domain" description="Rhodanese" evidence="6">
    <location>
        <begin position="352"/>
        <end position="367"/>
    </location>
</feature>
<evidence type="ECO:0000256" key="2">
    <source>
        <dbReference type="ARBA" id="ARBA00022801"/>
    </source>
</evidence>
<dbReference type="AlphaFoldDB" id="A0AAN6TEL7"/>
<sequence length="501" mass="55295">MAGTLKRLLFGAAALGVVAIAAPCVPRDESRTFEAENAVLTGTNVDTAQAGYTGVDPFFQCSLTHPSIQLHLRSDTDSRISGTGYVTGFDQSTDKITFTVSSATTKLYDLSIRYAAIYGDKKTTVILNNGAASEVSFTAGTSFTTVPAGQLLLNAGNNTIDIVSNWGWYLIDSITLTPSSPRPEHQITDLPINPAADSPARQLYFYLRSSIYGRFILSGQQDLSWANWVTQTIGKTPALLSVDLMDYSPSRVERGTVGTSIEDAIAHHQRGGIVSVLWHWNAPTGLYDTAENPWWSGFYTRATDFDVAAALSSTSNANYTLLVRDIDAIAVQLKRLQDAGVPVLFRPLHEAEGGWFWWGAKGPEPAKKLWGLLYDRLTNYHKINNLLWVWNSIAPEWYPGDETVDILSADVYAQGNGPMSTQYNQLIELGKDKKMIAAAEVGAAPLPDLLQAYEAHWLWFAVWGDTFINNPDWNSLETLRKVYNSDYVLTLDEIQGWMDLD</sequence>